<accession>A0A1F8GZE3</accession>
<dbReference type="STRING" id="1802701.A3A33_01585"/>
<gene>
    <name evidence="2" type="ORF">A3A33_01585</name>
</gene>
<dbReference type="Gene3D" id="3.40.50.300">
    <property type="entry name" value="P-loop containing nucleotide triphosphate hydrolases"/>
    <property type="match status" value="1"/>
</dbReference>
<dbReference type="Proteomes" id="UP000179047">
    <property type="component" value="Unassembled WGS sequence"/>
</dbReference>
<dbReference type="InterPro" id="IPR000863">
    <property type="entry name" value="Sulfotransferase_dom"/>
</dbReference>
<dbReference type="Pfam" id="PF00685">
    <property type="entry name" value="Sulfotransfer_1"/>
    <property type="match status" value="1"/>
</dbReference>
<proteinExistence type="predicted"/>
<dbReference type="EMBL" id="MGKP01000001">
    <property type="protein sequence ID" value="OGN29996.1"/>
    <property type="molecule type" value="Genomic_DNA"/>
</dbReference>
<reference evidence="2 3" key="1">
    <citation type="journal article" date="2016" name="Nat. Commun.">
        <title>Thousands of microbial genomes shed light on interconnected biogeochemical processes in an aquifer system.</title>
        <authorList>
            <person name="Anantharaman K."/>
            <person name="Brown C.T."/>
            <person name="Hug L.A."/>
            <person name="Sharon I."/>
            <person name="Castelle C.J."/>
            <person name="Probst A.J."/>
            <person name="Thomas B.C."/>
            <person name="Singh A."/>
            <person name="Wilkins M.J."/>
            <person name="Karaoz U."/>
            <person name="Brodie E.L."/>
            <person name="Williams K.H."/>
            <person name="Hubbard S.S."/>
            <person name="Banfield J.F."/>
        </authorList>
    </citation>
    <scope>NUCLEOTIDE SEQUENCE [LARGE SCALE GENOMIC DNA]</scope>
</reference>
<dbReference type="SUPFAM" id="SSF52540">
    <property type="entry name" value="P-loop containing nucleoside triphosphate hydrolases"/>
    <property type="match status" value="1"/>
</dbReference>
<dbReference type="InterPro" id="IPR027417">
    <property type="entry name" value="P-loop_NTPase"/>
</dbReference>
<sequence length="309" mass="36528">MGDTWRRNSDGTFSLAHDNEPNRQWMPILERRKQFSFSEDFAVAVTHSFPHPNYTGLKCILLVRDGRDTLYSQYKREQHQESLINFLASRVRPLDAFSHPCTWALLYGAWKTYAPDALIVSFEDIKRKPLETSRKILEYLCVRRSEADMCRALEESSFEKARTSEQRYLVTEKKPRFAQGLRKGKAGEWRDIYGERELRFFKGFPNEMLRSFGYEAPMTAPSVTRYSYPNFLVRMIFRELYGFDASTMSAWHPLVVFLSRMLQETDLSLLQKFSLLWRLGIIECKRSFVASRLHPFYRIIKKRFTAFRA</sequence>
<comment type="caution">
    <text evidence="2">The sequence shown here is derived from an EMBL/GenBank/DDBJ whole genome shotgun (WGS) entry which is preliminary data.</text>
</comment>
<evidence type="ECO:0000313" key="3">
    <source>
        <dbReference type="Proteomes" id="UP000179047"/>
    </source>
</evidence>
<protein>
    <recommendedName>
        <fullName evidence="1">Sulfotransferase domain-containing protein</fullName>
    </recommendedName>
</protein>
<evidence type="ECO:0000313" key="2">
    <source>
        <dbReference type="EMBL" id="OGN29996.1"/>
    </source>
</evidence>
<dbReference type="GO" id="GO:0008146">
    <property type="term" value="F:sulfotransferase activity"/>
    <property type="evidence" value="ECO:0007669"/>
    <property type="project" value="InterPro"/>
</dbReference>
<name>A0A1F8GZE3_9BACT</name>
<organism evidence="2 3">
    <name type="scientific">Candidatus Yanofskybacteria bacterium RIFCSPLOWO2_01_FULL_49_25</name>
    <dbReference type="NCBI Taxonomy" id="1802701"/>
    <lineage>
        <taxon>Bacteria</taxon>
        <taxon>Candidatus Yanofskyibacteriota</taxon>
    </lineage>
</organism>
<dbReference type="AlphaFoldDB" id="A0A1F8GZE3"/>
<feature type="domain" description="Sulfotransferase" evidence="1">
    <location>
        <begin position="56"/>
        <end position="193"/>
    </location>
</feature>
<evidence type="ECO:0000259" key="1">
    <source>
        <dbReference type="Pfam" id="PF00685"/>
    </source>
</evidence>